<organism evidence="1 2">
    <name type="scientific">Neoroseomonas marina</name>
    <dbReference type="NCBI Taxonomy" id="1232220"/>
    <lineage>
        <taxon>Bacteria</taxon>
        <taxon>Pseudomonadati</taxon>
        <taxon>Pseudomonadota</taxon>
        <taxon>Alphaproteobacteria</taxon>
        <taxon>Acetobacterales</taxon>
        <taxon>Acetobacteraceae</taxon>
        <taxon>Neoroseomonas</taxon>
    </lineage>
</organism>
<reference evidence="1 2" key="1">
    <citation type="submission" date="2020-03" db="EMBL/GenBank/DDBJ databases">
        <authorList>
            <person name="Sun Q."/>
        </authorList>
    </citation>
    <scope>NUCLEOTIDE SEQUENCE [LARGE SCALE GENOMIC DNA]</scope>
    <source>
        <strain evidence="1 2">JC162</strain>
    </source>
</reference>
<keyword evidence="2" id="KW-1185">Reference proteome</keyword>
<dbReference type="InterPro" id="IPR014710">
    <property type="entry name" value="RmlC-like_jellyroll"/>
</dbReference>
<sequence length="170" mass="18837">MPMTLDAFVQRARAALKGHPGAEGRQMVCDLVREALKDPAFIAANINDKTPERQVLYEDPELGFTVLAHAYHDAKTSGPHDHGPSWAIYGQAAGETIMTDWECLARPSEGTPGKAKRLRDYAMKPGDAYLYEPGILHSPRRDGPTRLLRIEGMNMDRVKRLPYQPVDAAA</sequence>
<accession>A0A848E7A0</accession>
<evidence type="ECO:0000313" key="2">
    <source>
        <dbReference type="Proteomes" id="UP000548582"/>
    </source>
</evidence>
<dbReference type="AlphaFoldDB" id="A0A848E7A0"/>
<proteinExistence type="predicted"/>
<name>A0A848E7A0_9PROT</name>
<dbReference type="RefSeq" id="WP_170052551.1">
    <property type="nucleotide sequence ID" value="NZ_JABBKX010000001.1"/>
</dbReference>
<dbReference type="Proteomes" id="UP000548582">
    <property type="component" value="Unassembled WGS sequence"/>
</dbReference>
<dbReference type="Gene3D" id="2.60.120.10">
    <property type="entry name" value="Jelly Rolls"/>
    <property type="match status" value="1"/>
</dbReference>
<dbReference type="InterPro" id="IPR011051">
    <property type="entry name" value="RmlC_Cupin_sf"/>
</dbReference>
<evidence type="ECO:0000313" key="1">
    <source>
        <dbReference type="EMBL" id="NMJ40291.1"/>
    </source>
</evidence>
<dbReference type="EMBL" id="JABBKX010000001">
    <property type="protein sequence ID" value="NMJ40291.1"/>
    <property type="molecule type" value="Genomic_DNA"/>
</dbReference>
<dbReference type="SUPFAM" id="SSF51182">
    <property type="entry name" value="RmlC-like cupins"/>
    <property type="match status" value="1"/>
</dbReference>
<evidence type="ECO:0008006" key="3">
    <source>
        <dbReference type="Google" id="ProtNLM"/>
    </source>
</evidence>
<protein>
    <recommendedName>
        <fullName evidence="3">Cysteine dioxygenase</fullName>
    </recommendedName>
</protein>
<gene>
    <name evidence="1" type="ORF">GWK16_03505</name>
</gene>
<comment type="caution">
    <text evidence="1">The sequence shown here is derived from an EMBL/GenBank/DDBJ whole genome shotgun (WGS) entry which is preliminary data.</text>
</comment>